<dbReference type="STRING" id="1630135.DAD186_10130"/>
<protein>
    <recommendedName>
        <fullName evidence="2">Deoxyguanosinetriphosphate triphosphohydrolase-like protein</fullName>
    </recommendedName>
</protein>
<gene>
    <name evidence="4" type="ORF">DAD186_10130</name>
</gene>
<keyword evidence="1 2" id="KW-0378">Hydrolase</keyword>
<dbReference type="CDD" id="cd00077">
    <property type="entry name" value="HDc"/>
    <property type="match status" value="1"/>
</dbReference>
<dbReference type="InterPro" id="IPR050135">
    <property type="entry name" value="dGTPase-like"/>
</dbReference>
<dbReference type="PANTHER" id="PTHR11373:SF32">
    <property type="entry name" value="DEOXYGUANOSINETRIPHOSPHATE TRIPHOSPHOHYDROLASE"/>
    <property type="match status" value="1"/>
</dbReference>
<dbReference type="SUPFAM" id="SSF109604">
    <property type="entry name" value="HD-domain/PDEase-like"/>
    <property type="match status" value="1"/>
</dbReference>
<dbReference type="InterPro" id="IPR006261">
    <property type="entry name" value="dGTPase"/>
</dbReference>
<dbReference type="InterPro" id="IPR006674">
    <property type="entry name" value="HD_domain"/>
</dbReference>
<evidence type="ECO:0000259" key="3">
    <source>
        <dbReference type="PROSITE" id="PS51831"/>
    </source>
</evidence>
<organism evidence="4 5">
    <name type="scientific">Dermabacter vaginalis</name>
    <dbReference type="NCBI Taxonomy" id="1630135"/>
    <lineage>
        <taxon>Bacteria</taxon>
        <taxon>Bacillati</taxon>
        <taxon>Actinomycetota</taxon>
        <taxon>Actinomycetes</taxon>
        <taxon>Micrococcales</taxon>
        <taxon>Dermabacteraceae</taxon>
        <taxon>Dermabacter</taxon>
    </lineage>
</organism>
<name>A0A1B0ZI17_9MICO</name>
<dbReference type="GO" id="GO:0008832">
    <property type="term" value="F:dGTPase activity"/>
    <property type="evidence" value="ECO:0007669"/>
    <property type="project" value="TreeGrafter"/>
</dbReference>
<dbReference type="HAMAP" id="MF_01212">
    <property type="entry name" value="dGTPase_type2"/>
    <property type="match status" value="1"/>
</dbReference>
<comment type="similarity">
    <text evidence="2">Belongs to the dGTPase family. Type 2 subfamily.</text>
</comment>
<dbReference type="KEGG" id="dva:DAD186_10130"/>
<evidence type="ECO:0000256" key="1">
    <source>
        <dbReference type="ARBA" id="ARBA00022801"/>
    </source>
</evidence>
<dbReference type="NCBIfam" id="TIGR01353">
    <property type="entry name" value="dGTP_triPase"/>
    <property type="match status" value="1"/>
</dbReference>
<dbReference type="Pfam" id="PF13286">
    <property type="entry name" value="HD_assoc"/>
    <property type="match status" value="1"/>
</dbReference>
<dbReference type="SMART" id="SM00471">
    <property type="entry name" value="HDc"/>
    <property type="match status" value="1"/>
</dbReference>
<evidence type="ECO:0000313" key="4">
    <source>
        <dbReference type="EMBL" id="ANP27563.1"/>
    </source>
</evidence>
<dbReference type="NCBIfam" id="NF002829">
    <property type="entry name" value="PRK03007.1"/>
    <property type="match status" value="1"/>
</dbReference>
<dbReference type="PANTHER" id="PTHR11373">
    <property type="entry name" value="DEOXYNUCLEOSIDE TRIPHOSPHATE TRIPHOSPHOHYDROLASE"/>
    <property type="match status" value="1"/>
</dbReference>
<dbReference type="InterPro" id="IPR023023">
    <property type="entry name" value="dNTPase_2"/>
</dbReference>
<proteinExistence type="inferred from homology"/>
<dbReference type="Pfam" id="PF01966">
    <property type="entry name" value="HD"/>
    <property type="match status" value="1"/>
</dbReference>
<dbReference type="Gene3D" id="1.10.3210.10">
    <property type="entry name" value="Hypothetical protein af1432"/>
    <property type="match status" value="1"/>
</dbReference>
<evidence type="ECO:0000256" key="2">
    <source>
        <dbReference type="HAMAP-Rule" id="MF_01212"/>
    </source>
</evidence>
<feature type="domain" description="HD" evidence="3">
    <location>
        <begin position="64"/>
        <end position="213"/>
    </location>
</feature>
<dbReference type="PROSITE" id="PS51831">
    <property type="entry name" value="HD"/>
    <property type="match status" value="1"/>
</dbReference>
<sequence>MPPHIPAPYHSRDIERFFQEPPKSQARTPFQRDRARVLHSSALRRLGAKTQVLGAGSNDFSRTRLTHSLEVAQVGRDIAHELGCDPDVVDAACLSHDLGHPPFGHNGERVLNDLASDIGGFEGNAQTLRLLARLEPKVLGGEKSFGLNLTRAALDAAIKYPWRRAKGPNPDSPKFGVYEDDLPVYEWAREGAPEHRKCLEAQVMDISDDIAYSVHDIEDAITGGSITLSALKDPQERAAALYVVQDWYAPHLSLEELDVALTRLETGTVWQWEYSGDPFSAAALKDMSSQLIGRFVGSVVEATRAAHGDHALARFEGSVVVPEETEREISVLKGLAAAYVMSSRAQQGVYALQEQILSDLFALFRRTGAAHLDPIFTVLYERANSLEERERVIVDQIASLTDVSAVRLHSEFFSGAYSDALAGDVPLPGFGPEIPF</sequence>
<dbReference type="PATRIC" id="fig|1630135.4.peg.1013"/>
<evidence type="ECO:0000313" key="5">
    <source>
        <dbReference type="Proteomes" id="UP000092596"/>
    </source>
</evidence>
<dbReference type="InterPro" id="IPR003607">
    <property type="entry name" value="HD/PDEase_dom"/>
</dbReference>
<dbReference type="GO" id="GO:0006203">
    <property type="term" value="P:dGTP catabolic process"/>
    <property type="evidence" value="ECO:0007669"/>
    <property type="project" value="TreeGrafter"/>
</dbReference>
<dbReference type="Proteomes" id="UP000092596">
    <property type="component" value="Chromosome"/>
</dbReference>
<dbReference type="InterPro" id="IPR026875">
    <property type="entry name" value="PHydrolase_assoc_dom"/>
</dbReference>
<reference evidence="4 5" key="1">
    <citation type="submission" date="2015-06" db="EMBL/GenBank/DDBJ databases">
        <title>Investigation of pathophysiology for high-risk pregnancy and development of treatment modality based on it.</title>
        <authorList>
            <person name="Kim B.-C."/>
            <person name="Lim S."/>
        </authorList>
    </citation>
    <scope>NUCLEOTIDE SEQUENCE [LARGE SCALE GENOMIC DNA]</scope>
    <source>
        <strain evidence="4 5">AD1-86</strain>
    </source>
</reference>
<dbReference type="RefSeq" id="WP_065247745.1">
    <property type="nucleotide sequence ID" value="NZ_CP012117.1"/>
</dbReference>
<accession>A0A1B0ZI17</accession>
<dbReference type="AlphaFoldDB" id="A0A1B0ZI17"/>
<dbReference type="EMBL" id="CP012117">
    <property type="protein sequence ID" value="ANP27563.1"/>
    <property type="molecule type" value="Genomic_DNA"/>
</dbReference>